<protein>
    <submittedName>
        <fullName evidence="2">Uncharacterized protein</fullName>
    </submittedName>
</protein>
<dbReference type="RefSeq" id="WP_047896136.1">
    <property type="nucleotide sequence ID" value="NZ_AEJF01000185.1"/>
</dbReference>
<gene>
    <name evidence="2" type="ORF">EOS_31575</name>
</gene>
<reference evidence="2 3" key="1">
    <citation type="journal article" date="2015" name="Genome Announc.">
        <title>Draft Genome Sequence of Burkholderia sp. Strain PML1(12), an Ectomycorrhizosphere-Inhabiting Bacterium with Effective Mineral-Weathering Ability.</title>
        <authorList>
            <person name="Uroz S."/>
            <person name="Oger P."/>
        </authorList>
    </citation>
    <scope>NUCLEOTIDE SEQUENCE [LARGE SCALE GENOMIC DNA]</scope>
    <source>
        <strain evidence="3">PML1(12)</strain>
    </source>
</reference>
<keyword evidence="1" id="KW-0175">Coiled coil</keyword>
<evidence type="ECO:0000256" key="1">
    <source>
        <dbReference type="SAM" id="Coils"/>
    </source>
</evidence>
<dbReference type="EMBL" id="AEJF01000185">
    <property type="protein sequence ID" value="KLU22238.1"/>
    <property type="molecule type" value="Genomic_DNA"/>
</dbReference>
<dbReference type="Proteomes" id="UP000035963">
    <property type="component" value="Unassembled WGS sequence"/>
</dbReference>
<accession>A0A0J1FR59</accession>
<evidence type="ECO:0000313" key="3">
    <source>
        <dbReference type="Proteomes" id="UP000035963"/>
    </source>
</evidence>
<dbReference type="PATRIC" id="fig|908627.4.peg.7043"/>
<proteinExistence type="predicted"/>
<feature type="coiled-coil region" evidence="1">
    <location>
        <begin position="6"/>
        <end position="50"/>
    </location>
</feature>
<keyword evidence="3" id="KW-1185">Reference proteome</keyword>
<sequence>MNLTKVKTAIRELEQNEQAIAKTKADIGRIQNSLEAARSHAERVQELQTRRSDALADALIDSRQPDVSKIDDELRQLERSSKAEFKDLDVPTAALAKLNQRLLDLEAAEAALRMGKDQACREVINVEIGEIEQEIDKCIATLNGHVLRCVAFTKVKRQFVSDNRDNRHAIDGFLVGARLDASVRKSSVPAEFTYPLAGNKTVQAHCESLTEEFEKVGAIKRRS</sequence>
<evidence type="ECO:0000313" key="2">
    <source>
        <dbReference type="EMBL" id="KLU22238.1"/>
    </source>
</evidence>
<organism evidence="2 3">
    <name type="scientific">Caballeronia mineralivorans PML1(12)</name>
    <dbReference type="NCBI Taxonomy" id="908627"/>
    <lineage>
        <taxon>Bacteria</taxon>
        <taxon>Pseudomonadati</taxon>
        <taxon>Pseudomonadota</taxon>
        <taxon>Betaproteobacteria</taxon>
        <taxon>Burkholderiales</taxon>
        <taxon>Burkholderiaceae</taxon>
        <taxon>Caballeronia</taxon>
    </lineage>
</organism>
<name>A0A0J1FR59_9BURK</name>
<comment type="caution">
    <text evidence="2">The sequence shown here is derived from an EMBL/GenBank/DDBJ whole genome shotgun (WGS) entry which is preliminary data.</text>
</comment>
<dbReference type="AlphaFoldDB" id="A0A0J1FR59"/>